<comment type="caution">
    <text evidence="2">The sequence shown here is derived from an EMBL/GenBank/DDBJ whole genome shotgun (WGS) entry which is preliminary data.</text>
</comment>
<accession>A0AAE1VX41</accession>
<reference evidence="2" key="1">
    <citation type="submission" date="2023-12" db="EMBL/GenBank/DDBJ databases">
        <title>Genome assembly of Anisodus tanguticus.</title>
        <authorList>
            <person name="Wang Y.-J."/>
        </authorList>
    </citation>
    <scope>NUCLEOTIDE SEQUENCE</scope>
    <source>
        <strain evidence="2">KB-2021</strain>
        <tissue evidence="2">Leaf</tissue>
    </source>
</reference>
<name>A0AAE1VX41_9SOLA</name>
<dbReference type="Proteomes" id="UP001291623">
    <property type="component" value="Unassembled WGS sequence"/>
</dbReference>
<protein>
    <submittedName>
        <fullName evidence="2">Uncharacterized protein</fullName>
    </submittedName>
</protein>
<evidence type="ECO:0000256" key="1">
    <source>
        <dbReference type="SAM" id="MobiDB-lite"/>
    </source>
</evidence>
<organism evidence="2 3">
    <name type="scientific">Anisodus tanguticus</name>
    <dbReference type="NCBI Taxonomy" id="243964"/>
    <lineage>
        <taxon>Eukaryota</taxon>
        <taxon>Viridiplantae</taxon>
        <taxon>Streptophyta</taxon>
        <taxon>Embryophyta</taxon>
        <taxon>Tracheophyta</taxon>
        <taxon>Spermatophyta</taxon>
        <taxon>Magnoliopsida</taxon>
        <taxon>eudicotyledons</taxon>
        <taxon>Gunneridae</taxon>
        <taxon>Pentapetalae</taxon>
        <taxon>asterids</taxon>
        <taxon>lamiids</taxon>
        <taxon>Solanales</taxon>
        <taxon>Solanaceae</taxon>
        <taxon>Solanoideae</taxon>
        <taxon>Hyoscyameae</taxon>
        <taxon>Anisodus</taxon>
    </lineage>
</organism>
<feature type="region of interest" description="Disordered" evidence="1">
    <location>
        <begin position="1"/>
        <end position="33"/>
    </location>
</feature>
<evidence type="ECO:0000313" key="3">
    <source>
        <dbReference type="Proteomes" id="UP001291623"/>
    </source>
</evidence>
<evidence type="ECO:0000313" key="2">
    <source>
        <dbReference type="EMBL" id="KAK4377769.1"/>
    </source>
</evidence>
<keyword evidence="3" id="KW-1185">Reference proteome</keyword>
<sequence length="88" mass="9211">MATATATKPATTTTKTTNRDSTSSLSTTPGNSLIPIETSKSIVSLSTSILSVLIADSSGTKSIRLSLSSSCNLSEMPLIGPFWIRFTK</sequence>
<gene>
    <name evidence="2" type="ORF">RND71_004065</name>
</gene>
<feature type="compositionally biased region" description="Polar residues" evidence="1">
    <location>
        <begin position="19"/>
        <end position="31"/>
    </location>
</feature>
<dbReference type="EMBL" id="JAVYJV010000002">
    <property type="protein sequence ID" value="KAK4377769.1"/>
    <property type="molecule type" value="Genomic_DNA"/>
</dbReference>
<dbReference type="AlphaFoldDB" id="A0AAE1VX41"/>
<feature type="compositionally biased region" description="Low complexity" evidence="1">
    <location>
        <begin position="1"/>
        <end position="16"/>
    </location>
</feature>
<proteinExistence type="predicted"/>